<evidence type="ECO:0000313" key="7">
    <source>
        <dbReference type="EMBL" id="AHI21920.1"/>
    </source>
</evidence>
<dbReference type="InterPro" id="IPR005119">
    <property type="entry name" value="LysR_subst-bd"/>
</dbReference>
<keyword evidence="3" id="KW-0238">DNA-binding</keyword>
<dbReference type="RefSeq" id="WP_025251977.1">
    <property type="nucleotide sequence ID" value="NZ_CP004353.1"/>
</dbReference>
<dbReference type="SUPFAM" id="SSF46785">
    <property type="entry name" value="Winged helix' DNA-binding domain"/>
    <property type="match status" value="1"/>
</dbReference>
<evidence type="ECO:0000256" key="2">
    <source>
        <dbReference type="ARBA" id="ARBA00023015"/>
    </source>
</evidence>
<dbReference type="PROSITE" id="PS50931">
    <property type="entry name" value="HTH_LYSR"/>
    <property type="match status" value="1"/>
</dbReference>
<comment type="similarity">
    <text evidence="1">Belongs to the LysR transcriptional regulatory family.</text>
</comment>
<evidence type="ECO:0000256" key="4">
    <source>
        <dbReference type="ARBA" id="ARBA00023159"/>
    </source>
</evidence>
<accession>W5XZ53</accession>
<dbReference type="HOGENOM" id="CLU_039613_6_0_11"/>
<keyword evidence="5" id="KW-0804">Transcription</keyword>
<keyword evidence="2" id="KW-0805">Transcription regulation</keyword>
<dbReference type="EMBL" id="CP004353">
    <property type="protein sequence ID" value="AHI21920.1"/>
    <property type="molecule type" value="Genomic_DNA"/>
</dbReference>
<dbReference type="GO" id="GO:0032993">
    <property type="term" value="C:protein-DNA complex"/>
    <property type="evidence" value="ECO:0007669"/>
    <property type="project" value="TreeGrafter"/>
</dbReference>
<keyword evidence="8" id="KW-1185">Reference proteome</keyword>
<dbReference type="Pfam" id="PF03466">
    <property type="entry name" value="LysR_substrate"/>
    <property type="match status" value="1"/>
</dbReference>
<dbReference type="SUPFAM" id="SSF53850">
    <property type="entry name" value="Periplasmic binding protein-like II"/>
    <property type="match status" value="1"/>
</dbReference>
<dbReference type="InterPro" id="IPR000847">
    <property type="entry name" value="LysR_HTH_N"/>
</dbReference>
<dbReference type="PATRIC" id="fig|1224164.3.peg.523"/>
<dbReference type="PANTHER" id="PTHR30346">
    <property type="entry name" value="TRANSCRIPTIONAL DUAL REGULATOR HCAR-RELATED"/>
    <property type="match status" value="1"/>
</dbReference>
<organism evidence="7 8">
    <name type="scientific">Corynebacterium vitaeruminis DSM 20294</name>
    <dbReference type="NCBI Taxonomy" id="1224164"/>
    <lineage>
        <taxon>Bacteria</taxon>
        <taxon>Bacillati</taxon>
        <taxon>Actinomycetota</taxon>
        <taxon>Actinomycetes</taxon>
        <taxon>Mycobacteriales</taxon>
        <taxon>Corynebacteriaceae</taxon>
        <taxon>Corynebacterium</taxon>
    </lineage>
</organism>
<reference evidence="7 8" key="1">
    <citation type="submission" date="2013-02" db="EMBL/GenBank/DDBJ databases">
        <title>The complete genome sequence of Corynebacterium vitaeruminis DSM 20294.</title>
        <authorList>
            <person name="Ruckert C."/>
            <person name="Albersmeier A."/>
            <person name="Kalinowski J."/>
        </authorList>
    </citation>
    <scope>NUCLEOTIDE SEQUENCE [LARGE SCALE GENOMIC DNA]</scope>
    <source>
        <strain evidence="8">ATCC 10234</strain>
    </source>
</reference>
<dbReference type="InterPro" id="IPR036388">
    <property type="entry name" value="WH-like_DNA-bd_sf"/>
</dbReference>
<dbReference type="Gene3D" id="1.10.10.10">
    <property type="entry name" value="Winged helix-like DNA-binding domain superfamily/Winged helix DNA-binding domain"/>
    <property type="match status" value="1"/>
</dbReference>
<name>W5XZ53_9CORY</name>
<dbReference type="KEGG" id="cvt:B843_02645"/>
<proteinExistence type="inferred from homology"/>
<dbReference type="PANTHER" id="PTHR30346:SF29">
    <property type="entry name" value="LYSR SUBSTRATE-BINDING"/>
    <property type="match status" value="1"/>
</dbReference>
<sequence length="301" mass="32491">MALNLSRLRMLYELERLGTVGAVADVLHYTHSAVSQQLSQLEKETGHALLEKAGRGVVLTDAGRTLAGYAERILTLADEAESALARTGPVVGTIKVASFQTVLVALIPETVAVLAERYPDLHVEFIQREVLDGIESLLDHEVDVCIGEQFPGTRPIGGRGLVRRDFHTEPLLLVQPTKGEFSAPLPLAQMAGFPWIIDPKGSAAGQFTWSVCQSAGFEPRTFIESPDPLLALQIVGQGRAIAILPSLIVGRFPERVAVRALPGDPGRVLFTATRPGRENHPAIVAFCDALAEVTKRLQAET</sequence>
<evidence type="ECO:0000256" key="3">
    <source>
        <dbReference type="ARBA" id="ARBA00023125"/>
    </source>
</evidence>
<dbReference type="AlphaFoldDB" id="W5XZ53"/>
<feature type="domain" description="HTH lysR-type" evidence="6">
    <location>
        <begin position="3"/>
        <end position="60"/>
    </location>
</feature>
<gene>
    <name evidence="7" type="ORF">B843_02645</name>
</gene>
<keyword evidence="4" id="KW-0010">Activator</keyword>
<dbReference type="Gene3D" id="3.40.190.290">
    <property type="match status" value="1"/>
</dbReference>
<evidence type="ECO:0000313" key="8">
    <source>
        <dbReference type="Proteomes" id="UP000019222"/>
    </source>
</evidence>
<dbReference type="InterPro" id="IPR036390">
    <property type="entry name" value="WH_DNA-bd_sf"/>
</dbReference>
<dbReference type="eggNOG" id="COG0583">
    <property type="taxonomic scope" value="Bacteria"/>
</dbReference>
<dbReference type="STRING" id="1224164.B843_02645"/>
<protein>
    <submittedName>
        <fullName evidence="7">HTH-type transcriptional regulator</fullName>
    </submittedName>
</protein>
<evidence type="ECO:0000256" key="5">
    <source>
        <dbReference type="ARBA" id="ARBA00023163"/>
    </source>
</evidence>
<dbReference type="GO" id="GO:0003677">
    <property type="term" value="F:DNA binding"/>
    <property type="evidence" value="ECO:0007669"/>
    <property type="project" value="UniProtKB-KW"/>
</dbReference>
<dbReference type="GO" id="GO:0003700">
    <property type="term" value="F:DNA-binding transcription factor activity"/>
    <property type="evidence" value="ECO:0007669"/>
    <property type="project" value="InterPro"/>
</dbReference>
<dbReference type="Proteomes" id="UP000019222">
    <property type="component" value="Chromosome"/>
</dbReference>
<evidence type="ECO:0000259" key="6">
    <source>
        <dbReference type="PROSITE" id="PS50931"/>
    </source>
</evidence>
<evidence type="ECO:0000256" key="1">
    <source>
        <dbReference type="ARBA" id="ARBA00009437"/>
    </source>
</evidence>
<dbReference type="Pfam" id="PF00126">
    <property type="entry name" value="HTH_1"/>
    <property type="match status" value="1"/>
</dbReference>